<feature type="domain" description="AB hydrolase-1" evidence="1">
    <location>
        <begin position="7"/>
        <end position="256"/>
    </location>
</feature>
<protein>
    <submittedName>
        <fullName evidence="2">Alpha-beta hydrolase superfamily lysophospholipase</fullName>
    </submittedName>
</protein>
<dbReference type="InterPro" id="IPR000073">
    <property type="entry name" value="AB_hydrolase_1"/>
</dbReference>
<dbReference type="InterPro" id="IPR050228">
    <property type="entry name" value="Carboxylesterase_BioH"/>
</dbReference>
<keyword evidence="3" id="KW-1185">Reference proteome</keyword>
<gene>
    <name evidence="2" type="ORF">FHX75_14342</name>
</gene>
<evidence type="ECO:0000259" key="1">
    <source>
        <dbReference type="Pfam" id="PF12697"/>
    </source>
</evidence>
<dbReference type="InterPro" id="IPR029058">
    <property type="entry name" value="AB_hydrolase_fold"/>
</dbReference>
<dbReference type="PANTHER" id="PTHR43194">
    <property type="entry name" value="HYDROLASE ALPHA/BETA FOLD FAMILY"/>
    <property type="match status" value="1"/>
</dbReference>
<dbReference type="Pfam" id="PF12697">
    <property type="entry name" value="Abhydrolase_6"/>
    <property type="match status" value="1"/>
</dbReference>
<sequence>MTMPDTIVLVHGFWVTPRSWEHWITHYEQRGFRVLAPAYPGFEVEVEALNADPTPIMEVTVPKVVDHLTAVINELPAPPIIMGHSAGGTFTQLLLDRGLGAAGVAGVAMNSAPTEGVRVVPLSQVRSTFPVLKSPANRHRAVGLSFEEWKYTFTNTFTEEESRALYERYHIPANGGIVWGGVLANFQPGHQDTWVDYHNDDRAPLLFISGSEDHIMPPAVQQSNAKHYKSNTITEVKEYEGYAHLLPAQKGWEEIADYALDWALRHARA</sequence>
<dbReference type="Proteomes" id="UP000319927">
    <property type="component" value="Unassembled WGS sequence"/>
</dbReference>
<proteinExistence type="predicted"/>
<evidence type="ECO:0000313" key="3">
    <source>
        <dbReference type="Proteomes" id="UP000319927"/>
    </source>
</evidence>
<dbReference type="RefSeq" id="WP_154943035.1">
    <property type="nucleotide sequence ID" value="NZ_VIXA01000004.1"/>
</dbReference>
<dbReference type="EMBL" id="VIXA01000004">
    <property type="protein sequence ID" value="TWG12011.1"/>
    <property type="molecule type" value="Genomic_DNA"/>
</dbReference>
<accession>A0A561VK69</accession>
<dbReference type="AlphaFoldDB" id="A0A561VK69"/>
<name>A0A561VK69_9ACTN</name>
<comment type="caution">
    <text evidence="2">The sequence shown here is derived from an EMBL/GenBank/DDBJ whole genome shotgun (WGS) entry which is preliminary data.</text>
</comment>
<keyword evidence="2" id="KW-0378">Hydrolase</keyword>
<dbReference type="PANTHER" id="PTHR43194:SF2">
    <property type="entry name" value="PEROXISOMAL MEMBRANE PROTEIN LPX1"/>
    <property type="match status" value="1"/>
</dbReference>
<dbReference type="OrthoDB" id="3810256at2"/>
<reference evidence="2 3" key="1">
    <citation type="submission" date="2019-06" db="EMBL/GenBank/DDBJ databases">
        <title>Sequencing the genomes of 1000 actinobacteria strains.</title>
        <authorList>
            <person name="Klenk H.-P."/>
        </authorList>
    </citation>
    <scope>NUCLEOTIDE SEQUENCE [LARGE SCALE GENOMIC DNA]</scope>
    <source>
        <strain evidence="2 3">DSM 102131</strain>
    </source>
</reference>
<dbReference type="SUPFAM" id="SSF53474">
    <property type="entry name" value="alpha/beta-Hydrolases"/>
    <property type="match status" value="1"/>
</dbReference>
<dbReference type="GO" id="GO:0016787">
    <property type="term" value="F:hydrolase activity"/>
    <property type="evidence" value="ECO:0007669"/>
    <property type="project" value="UniProtKB-KW"/>
</dbReference>
<dbReference type="Gene3D" id="3.40.50.1820">
    <property type="entry name" value="alpha/beta hydrolase"/>
    <property type="match status" value="1"/>
</dbReference>
<evidence type="ECO:0000313" key="2">
    <source>
        <dbReference type="EMBL" id="TWG12011.1"/>
    </source>
</evidence>
<organism evidence="2 3">
    <name type="scientific">Micromonospora palomenae</name>
    <dbReference type="NCBI Taxonomy" id="1461247"/>
    <lineage>
        <taxon>Bacteria</taxon>
        <taxon>Bacillati</taxon>
        <taxon>Actinomycetota</taxon>
        <taxon>Actinomycetes</taxon>
        <taxon>Micromonosporales</taxon>
        <taxon>Micromonosporaceae</taxon>
        <taxon>Micromonospora</taxon>
    </lineage>
</organism>